<feature type="transmembrane region" description="Helical" evidence="5">
    <location>
        <begin position="111"/>
        <end position="130"/>
    </location>
</feature>
<accession>A0ABT0U4T1</accession>
<feature type="transmembrane region" description="Helical" evidence="5">
    <location>
        <begin position="15"/>
        <end position="33"/>
    </location>
</feature>
<evidence type="ECO:0000256" key="5">
    <source>
        <dbReference type="SAM" id="Phobius"/>
    </source>
</evidence>
<feature type="transmembrane region" description="Helical" evidence="5">
    <location>
        <begin position="332"/>
        <end position="355"/>
    </location>
</feature>
<feature type="transmembrane region" description="Helical" evidence="5">
    <location>
        <begin position="189"/>
        <end position="208"/>
    </location>
</feature>
<proteinExistence type="predicted"/>
<gene>
    <name evidence="6" type="ORF">NB063_12205</name>
</gene>
<keyword evidence="2 5" id="KW-0812">Transmembrane</keyword>
<dbReference type="Pfam" id="PF07690">
    <property type="entry name" value="MFS_1"/>
    <property type="match status" value="1"/>
</dbReference>
<keyword evidence="7" id="KW-1185">Reference proteome</keyword>
<keyword evidence="4 5" id="KW-0472">Membrane</keyword>
<feature type="transmembrane region" description="Helical" evidence="5">
    <location>
        <begin position="309"/>
        <end position="326"/>
    </location>
</feature>
<feature type="transmembrane region" description="Helical" evidence="5">
    <location>
        <begin position="53"/>
        <end position="71"/>
    </location>
</feature>
<protein>
    <submittedName>
        <fullName evidence="6">MFS transporter</fullName>
    </submittedName>
</protein>
<dbReference type="PANTHER" id="PTHR43826:SF3">
    <property type="entry name" value="GLUCOSE-6-PHOSPHATE EXCHANGER SLC37A4"/>
    <property type="match status" value="1"/>
</dbReference>
<keyword evidence="3 5" id="KW-1133">Transmembrane helix</keyword>
<feature type="transmembrane region" description="Helical" evidence="5">
    <location>
        <begin position="151"/>
        <end position="169"/>
    </location>
</feature>
<feature type="transmembrane region" description="Helical" evidence="5">
    <location>
        <begin position="403"/>
        <end position="423"/>
    </location>
</feature>
<organism evidence="6 7">
    <name type="scientific">Aporhodopirellula aestuarii</name>
    <dbReference type="NCBI Taxonomy" id="2950107"/>
    <lineage>
        <taxon>Bacteria</taxon>
        <taxon>Pseudomonadati</taxon>
        <taxon>Planctomycetota</taxon>
        <taxon>Planctomycetia</taxon>
        <taxon>Pirellulales</taxon>
        <taxon>Pirellulaceae</taxon>
        <taxon>Aporhodopirellula</taxon>
    </lineage>
</organism>
<comment type="caution">
    <text evidence="6">The sequence shown here is derived from an EMBL/GenBank/DDBJ whole genome shotgun (WGS) entry which is preliminary data.</text>
</comment>
<comment type="subcellular location">
    <subcellularLocation>
        <location evidence="1">Endomembrane system</location>
        <topology evidence="1">Multi-pass membrane protein</topology>
    </subcellularLocation>
</comment>
<dbReference type="RefSeq" id="WP_250929001.1">
    <property type="nucleotide sequence ID" value="NZ_JAMQBK010000031.1"/>
</dbReference>
<feature type="transmembrane region" description="Helical" evidence="5">
    <location>
        <begin position="367"/>
        <end position="391"/>
    </location>
</feature>
<reference evidence="6 7" key="1">
    <citation type="journal article" date="2022" name="Syst. Appl. Microbiol.">
        <title>Rhodopirellula aestuarii sp. nov., a novel member of the genus Rhodopirellula isolated from brackish sediments collected in the Tagus River estuary, Portugal.</title>
        <authorList>
            <person name="Vitorino I.R."/>
            <person name="Klimek D."/>
            <person name="Calusinska M."/>
            <person name="Lobo-da-Cunha A."/>
            <person name="Vasconcelos V."/>
            <person name="Lage O.M."/>
        </authorList>
    </citation>
    <scope>NUCLEOTIDE SEQUENCE [LARGE SCALE GENOMIC DNA]</scope>
    <source>
        <strain evidence="6 7">ICT_H3.1</strain>
    </source>
</reference>
<evidence type="ECO:0000256" key="4">
    <source>
        <dbReference type="ARBA" id="ARBA00023136"/>
    </source>
</evidence>
<evidence type="ECO:0000256" key="2">
    <source>
        <dbReference type="ARBA" id="ARBA00022692"/>
    </source>
</evidence>
<dbReference type="Gene3D" id="1.20.1250.20">
    <property type="entry name" value="MFS general substrate transporter like domains"/>
    <property type="match status" value="2"/>
</dbReference>
<evidence type="ECO:0000256" key="3">
    <source>
        <dbReference type="ARBA" id="ARBA00022989"/>
    </source>
</evidence>
<dbReference type="CDD" id="cd06174">
    <property type="entry name" value="MFS"/>
    <property type="match status" value="1"/>
</dbReference>
<dbReference type="InterPro" id="IPR036259">
    <property type="entry name" value="MFS_trans_sf"/>
</dbReference>
<dbReference type="SUPFAM" id="SSF103473">
    <property type="entry name" value="MFS general substrate transporter"/>
    <property type="match status" value="1"/>
</dbReference>
<dbReference type="Proteomes" id="UP001202961">
    <property type="component" value="Unassembled WGS sequence"/>
</dbReference>
<dbReference type="EMBL" id="JAMQBK010000031">
    <property type="protein sequence ID" value="MCM2371366.1"/>
    <property type="molecule type" value="Genomic_DNA"/>
</dbReference>
<evidence type="ECO:0000256" key="1">
    <source>
        <dbReference type="ARBA" id="ARBA00004127"/>
    </source>
</evidence>
<evidence type="ECO:0000313" key="6">
    <source>
        <dbReference type="EMBL" id="MCM2371366.1"/>
    </source>
</evidence>
<dbReference type="PANTHER" id="PTHR43826">
    <property type="entry name" value="GLUCOSE-6-PHOSPHATE EXCHANGER SLC37A4"/>
    <property type="match status" value="1"/>
</dbReference>
<dbReference type="InterPro" id="IPR051337">
    <property type="entry name" value="OPA_Antiporter"/>
</dbReference>
<sequence>MQDLGRESSAIRRSIEIITLVIAGETVFFLPFVLPRVFRPTLLEVFQLTNFELGIAFSVYGVIAMLAYFPGGPLADRFAARKLMAFALLATSLGGLMLMSIPSFTVVKVLYGFWGVTTILLFWAPLIRATRAWGGAKLPGRAFGILDGGRGLVAAGIGSGAVALFSFFMPDEVQSATPDQRSKAFQQVILMFSGITFFAAVLVWVALGRQSDRGDDSRDEITHDTTLPPKGVRGVLRMPTVWLQAIVVVCAYVGYKGLDDVSLYAHEVLDFNEVQSARVGTLSMWIRPFAAVAAGLLADRFGVARMTMLSLLIFGIGSAVIASGGFRPGMNTFFFATLISTSAAVFALRGLYFAMMEDGRVPLGDTGTAVGIVSGVGYTPDVFMGPLMGFLLDRWPGELGHQFFFAVLTLAAIIGLAASMSFWRMAHRRQQVGI</sequence>
<name>A0ABT0U4T1_9BACT</name>
<dbReference type="InterPro" id="IPR011701">
    <property type="entry name" value="MFS"/>
</dbReference>
<feature type="transmembrane region" description="Helical" evidence="5">
    <location>
        <begin position="83"/>
        <end position="105"/>
    </location>
</feature>
<evidence type="ECO:0000313" key="7">
    <source>
        <dbReference type="Proteomes" id="UP001202961"/>
    </source>
</evidence>